<comment type="caution">
    <text evidence="2">The sequence shown here is derived from an EMBL/GenBank/DDBJ whole genome shotgun (WGS) entry which is preliminary data.</text>
</comment>
<evidence type="ECO:0000313" key="3">
    <source>
        <dbReference type="Proteomes" id="UP000886800"/>
    </source>
</evidence>
<feature type="domain" description="CarD-like/TRCF RNAP-interacting" evidence="1">
    <location>
        <begin position="5"/>
        <end position="119"/>
    </location>
</feature>
<dbReference type="SUPFAM" id="SSF141259">
    <property type="entry name" value="CarD-like"/>
    <property type="match status" value="1"/>
</dbReference>
<dbReference type="InterPro" id="IPR003711">
    <property type="entry name" value="CarD-like/TRCF_RID"/>
</dbReference>
<gene>
    <name evidence="2" type="ORF">H9736_07030</name>
</gene>
<protein>
    <submittedName>
        <fullName evidence="2">CarD family transcriptional regulator</fullName>
    </submittedName>
</protein>
<dbReference type="Pfam" id="PF02559">
    <property type="entry name" value="CarD_TRCF_RID"/>
    <property type="match status" value="1"/>
</dbReference>
<evidence type="ECO:0000313" key="2">
    <source>
        <dbReference type="EMBL" id="HIX65987.1"/>
    </source>
</evidence>
<dbReference type="Gene3D" id="1.20.58.1290">
    <property type="entry name" value="CarD-like, C-terminal domain"/>
    <property type="match status" value="1"/>
</dbReference>
<dbReference type="Gene3D" id="2.40.10.170">
    <property type="match status" value="1"/>
</dbReference>
<name>A0A9D1WRQ4_9FIRM</name>
<dbReference type="SMART" id="SM01058">
    <property type="entry name" value="CarD_TRCF"/>
    <property type="match status" value="1"/>
</dbReference>
<sequence>MGSVNLKKGAHVVYGGYGVCLVEDIRSLDLGHCGHLDQYFVLRQEDNCNSTLYVPVENDRLCGRLRRVLTKGEIHQLLLESQEHPLCWNPDRQARAAQFQQILQRGVQEELVGMIRCIYREREALRARGKKLPDADLRALKRAQRLVEGEFSFALGIPQEQVDAYIRSVLGVGE</sequence>
<reference evidence="2" key="1">
    <citation type="journal article" date="2021" name="PeerJ">
        <title>Extensive microbial diversity within the chicken gut microbiome revealed by metagenomics and culture.</title>
        <authorList>
            <person name="Gilroy R."/>
            <person name="Ravi A."/>
            <person name="Getino M."/>
            <person name="Pursley I."/>
            <person name="Horton D.L."/>
            <person name="Alikhan N.F."/>
            <person name="Baker D."/>
            <person name="Gharbi K."/>
            <person name="Hall N."/>
            <person name="Watson M."/>
            <person name="Adriaenssens E.M."/>
            <person name="Foster-Nyarko E."/>
            <person name="Jarju S."/>
            <person name="Secka A."/>
            <person name="Antonio M."/>
            <person name="Oren A."/>
            <person name="Chaudhuri R.R."/>
            <person name="La Ragione R."/>
            <person name="Hildebrand F."/>
            <person name="Pallen M.J."/>
        </authorList>
    </citation>
    <scope>NUCLEOTIDE SEQUENCE</scope>
    <source>
        <strain evidence="2">CHK188-5543</strain>
    </source>
</reference>
<organism evidence="2 3">
    <name type="scientific">Candidatus Anaerotruncus excrementipullorum</name>
    <dbReference type="NCBI Taxonomy" id="2838465"/>
    <lineage>
        <taxon>Bacteria</taxon>
        <taxon>Bacillati</taxon>
        <taxon>Bacillota</taxon>
        <taxon>Clostridia</taxon>
        <taxon>Eubacteriales</taxon>
        <taxon>Oscillospiraceae</taxon>
        <taxon>Anaerotruncus</taxon>
    </lineage>
</organism>
<dbReference type="EMBL" id="DXES01000154">
    <property type="protein sequence ID" value="HIX65987.1"/>
    <property type="molecule type" value="Genomic_DNA"/>
</dbReference>
<accession>A0A9D1WRQ4</accession>
<dbReference type="InterPro" id="IPR036101">
    <property type="entry name" value="CarD-like/TRCF_RID_sf"/>
</dbReference>
<dbReference type="Proteomes" id="UP000886800">
    <property type="component" value="Unassembled WGS sequence"/>
</dbReference>
<dbReference type="AlphaFoldDB" id="A0A9D1WRQ4"/>
<proteinExistence type="predicted"/>
<reference evidence="2" key="2">
    <citation type="submission" date="2021-04" db="EMBL/GenBank/DDBJ databases">
        <authorList>
            <person name="Gilroy R."/>
        </authorList>
    </citation>
    <scope>NUCLEOTIDE SEQUENCE</scope>
    <source>
        <strain evidence="2">CHK188-5543</strain>
    </source>
</reference>
<evidence type="ECO:0000259" key="1">
    <source>
        <dbReference type="SMART" id="SM01058"/>
    </source>
</evidence>
<dbReference type="InterPro" id="IPR042215">
    <property type="entry name" value="CarD-like_C"/>
</dbReference>